<dbReference type="RefSeq" id="WP_060862899.1">
    <property type="nucleotide sequence ID" value="NZ_LIRB01000146.1"/>
</dbReference>
<dbReference type="PATRIC" id="fig|483937.3.peg.4234"/>
<organism evidence="1 2">
    <name type="scientific">Paenibacillus riograndensis</name>
    <dbReference type="NCBI Taxonomy" id="483937"/>
    <lineage>
        <taxon>Bacteria</taxon>
        <taxon>Bacillati</taxon>
        <taxon>Bacillota</taxon>
        <taxon>Bacilli</taxon>
        <taxon>Bacillales</taxon>
        <taxon>Paenibacillaceae</taxon>
        <taxon>Paenibacillus</taxon>
        <taxon>Paenibacillus sonchi group</taxon>
    </lineage>
</organism>
<dbReference type="OrthoDB" id="2626917at2"/>
<reference evidence="1 2" key="1">
    <citation type="submission" date="2015-08" db="EMBL/GenBank/DDBJ databases">
        <title>Genomes of Paenibacillus riograndensis.</title>
        <authorList>
            <person name="Sant'Anna F.H."/>
            <person name="Souza R."/>
            <person name="Ambrosini A."/>
            <person name="Bach E."/>
            <person name="Fernandes G."/>
            <person name="Balsanelli E."/>
            <person name="Baura V.A."/>
            <person name="Pedrosa F.O."/>
            <person name="Souza E.M."/>
            <person name="Passaglia L."/>
        </authorList>
    </citation>
    <scope>NUCLEOTIDE SEQUENCE [LARGE SCALE GENOMIC DNA]</scope>
    <source>
        <strain evidence="1 2">CAS34</strain>
    </source>
</reference>
<protein>
    <submittedName>
        <fullName evidence="1">Uncharacterized protein</fullName>
    </submittedName>
</protein>
<dbReference type="EMBL" id="LIRB01000146">
    <property type="protein sequence ID" value="KWX71584.1"/>
    <property type="molecule type" value="Genomic_DNA"/>
</dbReference>
<sequence>MNEIERIKAEIEVWENAAIVYADALAECEKYGDYGGRQYNEHMIEYCRIRAKKLDVDLQQLKSA</sequence>
<dbReference type="AlphaFoldDB" id="A0A132TJW6"/>
<proteinExistence type="predicted"/>
<evidence type="ECO:0000313" key="1">
    <source>
        <dbReference type="EMBL" id="KWX71584.1"/>
    </source>
</evidence>
<accession>A0A132TJW6</accession>
<name>A0A132TJW6_9BACL</name>
<keyword evidence="2" id="KW-1185">Reference proteome</keyword>
<dbReference type="Proteomes" id="UP000070475">
    <property type="component" value="Unassembled WGS sequence"/>
</dbReference>
<comment type="caution">
    <text evidence="1">The sequence shown here is derived from an EMBL/GenBank/DDBJ whole genome shotgun (WGS) entry which is preliminary data.</text>
</comment>
<gene>
    <name evidence="1" type="ORF">AMQ84_27035</name>
</gene>
<evidence type="ECO:0000313" key="2">
    <source>
        <dbReference type="Proteomes" id="UP000070475"/>
    </source>
</evidence>